<protein>
    <submittedName>
        <fullName evidence="11">ABC transporter permease</fullName>
    </submittedName>
</protein>
<evidence type="ECO:0000313" key="12">
    <source>
        <dbReference type="Proteomes" id="UP000633205"/>
    </source>
</evidence>
<dbReference type="PROSITE" id="PS50928">
    <property type="entry name" value="ABC_TM1"/>
    <property type="match status" value="2"/>
</dbReference>
<dbReference type="PANTHER" id="PTHR43357:SF4">
    <property type="entry name" value="INNER MEMBRANE ABC TRANSPORTER PERMEASE PROTEIN YDCV"/>
    <property type="match status" value="1"/>
</dbReference>
<sequence>MKQLSSFYRDRNVQIVAALLCLALLGAPVLMVLLGAIQQNPFGEREWTLEPFVEVFTEPATYDALWNTAGVTIAVVLISLMISILFATLATRTNAPLRWLIYVIMAVLVATPPLFTAISWGLLGNRNVGLINTTLGIAGTDLAVNIESWWGLVFVSVIRAVGFQFYLLIGAFIAMDRNLEEAARVSGATPLRTFFGTQLPVLFPAIAGVGILSIIVFLESFELPQILGVPAGIYVLPTEIYAYLNDAGTMPKYGHASALAVGLMVVLVLLLIVQQRLMGRRSFTTVSGKGANRARWDLGRWRYVAGAFTVIYGVVGVLLPLVQLVLVSLSPYVGSVGRYSWANFEFVLGNETIVSSFVLTAGVASGGALLAAIISGLILWIARQRRGLAARLIELSQWMPAAVPGLILALGVLWLILAVPGMGQLYSTPVVLIYALVITVLPLVGRAVGGAIVQVPRDLEEAAWVSGAPKWRAMISVVGRLILPSLLNGWFLCFVVLSGTLAVPLLLSTKSDSLLSVNVFSYYSSGQPEIAAAIFVLLIVQIGAVAALVGLAQWLLTRSSARTAARVASARASAHTNPNAPTDRDRSAESQGVHA</sequence>
<feature type="transmembrane region" description="Helical" evidence="8">
    <location>
        <begin position="530"/>
        <end position="556"/>
    </location>
</feature>
<name>A0A917DC51_9MICO</name>
<dbReference type="SUPFAM" id="SSF161098">
    <property type="entry name" value="MetI-like"/>
    <property type="match status" value="2"/>
</dbReference>
<dbReference type="Pfam" id="PF00528">
    <property type="entry name" value="BPD_transp_1"/>
    <property type="match status" value="2"/>
</dbReference>
<feature type="transmembrane region" description="Helical" evidence="8">
    <location>
        <begin position="64"/>
        <end position="87"/>
    </location>
</feature>
<evidence type="ECO:0000313" key="11">
    <source>
        <dbReference type="EMBL" id="GGD25659.1"/>
    </source>
</evidence>
<evidence type="ECO:0000256" key="5">
    <source>
        <dbReference type="ARBA" id="ARBA00022692"/>
    </source>
</evidence>
<keyword evidence="3" id="KW-1003">Cell membrane</keyword>
<feature type="transmembrane region" description="Helical" evidence="8">
    <location>
        <begin position="425"/>
        <end position="444"/>
    </location>
</feature>
<feature type="transmembrane region" description="Helical" evidence="8">
    <location>
        <begin position="401"/>
        <end position="419"/>
    </location>
</feature>
<evidence type="ECO:0000256" key="7">
    <source>
        <dbReference type="ARBA" id="ARBA00023136"/>
    </source>
</evidence>
<evidence type="ECO:0000259" key="10">
    <source>
        <dbReference type="PROSITE" id="PS50928"/>
    </source>
</evidence>
<dbReference type="CDD" id="cd06261">
    <property type="entry name" value="TM_PBP2"/>
    <property type="match status" value="2"/>
</dbReference>
<gene>
    <name evidence="11" type="ORF">GCM10010915_02090</name>
</gene>
<evidence type="ECO:0000256" key="9">
    <source>
        <dbReference type="SAM" id="MobiDB-lite"/>
    </source>
</evidence>
<comment type="similarity">
    <text evidence="8">Belongs to the binding-protein-dependent transport system permease family.</text>
</comment>
<feature type="domain" description="ABC transmembrane type-1" evidence="10">
    <location>
        <begin position="65"/>
        <end position="274"/>
    </location>
</feature>
<dbReference type="EMBL" id="BMHO01000001">
    <property type="protein sequence ID" value="GGD25659.1"/>
    <property type="molecule type" value="Genomic_DNA"/>
</dbReference>
<feature type="transmembrane region" description="Helical" evidence="8">
    <location>
        <begin position="253"/>
        <end position="273"/>
    </location>
</feature>
<feature type="transmembrane region" description="Helical" evidence="8">
    <location>
        <begin position="194"/>
        <end position="218"/>
    </location>
</feature>
<keyword evidence="7 8" id="KW-0472">Membrane</keyword>
<dbReference type="InterPro" id="IPR035906">
    <property type="entry name" value="MetI-like_sf"/>
</dbReference>
<keyword evidence="6 8" id="KW-1133">Transmembrane helix</keyword>
<dbReference type="RefSeq" id="WP_188710478.1">
    <property type="nucleotide sequence ID" value="NZ_BMHO01000001.1"/>
</dbReference>
<reference evidence="11" key="1">
    <citation type="journal article" date="2014" name="Int. J. Syst. Evol. Microbiol.">
        <title>Complete genome sequence of Corynebacterium casei LMG S-19264T (=DSM 44701T), isolated from a smear-ripened cheese.</title>
        <authorList>
            <consortium name="US DOE Joint Genome Institute (JGI-PGF)"/>
            <person name="Walter F."/>
            <person name="Albersmeier A."/>
            <person name="Kalinowski J."/>
            <person name="Ruckert C."/>
        </authorList>
    </citation>
    <scope>NUCLEOTIDE SEQUENCE</scope>
    <source>
        <strain evidence="11">CGMCC 1.15152</strain>
    </source>
</reference>
<feature type="transmembrane region" description="Helical" evidence="8">
    <location>
        <begin position="481"/>
        <end position="507"/>
    </location>
</feature>
<evidence type="ECO:0000256" key="3">
    <source>
        <dbReference type="ARBA" id="ARBA00022475"/>
    </source>
</evidence>
<dbReference type="Gene3D" id="1.10.3720.10">
    <property type="entry name" value="MetI-like"/>
    <property type="match status" value="2"/>
</dbReference>
<dbReference type="AlphaFoldDB" id="A0A917DC51"/>
<evidence type="ECO:0000256" key="4">
    <source>
        <dbReference type="ARBA" id="ARBA00022519"/>
    </source>
</evidence>
<keyword evidence="4" id="KW-0997">Cell inner membrane</keyword>
<feature type="transmembrane region" description="Helical" evidence="8">
    <location>
        <begin position="99"/>
        <end position="123"/>
    </location>
</feature>
<comment type="subcellular location">
    <subcellularLocation>
        <location evidence="1">Cell inner membrane</location>
        <topology evidence="1">Multi-pass membrane protein</topology>
    </subcellularLocation>
    <subcellularLocation>
        <location evidence="8">Cell membrane</location>
        <topology evidence="8">Multi-pass membrane protein</topology>
    </subcellularLocation>
</comment>
<feature type="domain" description="ABC transmembrane type-1" evidence="10">
    <location>
        <begin position="357"/>
        <end position="549"/>
    </location>
</feature>
<evidence type="ECO:0000256" key="2">
    <source>
        <dbReference type="ARBA" id="ARBA00022448"/>
    </source>
</evidence>
<proteinExistence type="inferred from homology"/>
<dbReference type="InterPro" id="IPR000515">
    <property type="entry name" value="MetI-like"/>
</dbReference>
<feature type="transmembrane region" description="Helical" evidence="8">
    <location>
        <begin position="303"/>
        <end position="333"/>
    </location>
</feature>
<keyword evidence="12" id="KW-1185">Reference proteome</keyword>
<evidence type="ECO:0000256" key="1">
    <source>
        <dbReference type="ARBA" id="ARBA00004429"/>
    </source>
</evidence>
<keyword evidence="2 8" id="KW-0813">Transport</keyword>
<feature type="region of interest" description="Disordered" evidence="9">
    <location>
        <begin position="570"/>
        <end position="595"/>
    </location>
</feature>
<reference evidence="11" key="2">
    <citation type="submission" date="2020-09" db="EMBL/GenBank/DDBJ databases">
        <authorList>
            <person name="Sun Q."/>
            <person name="Zhou Y."/>
        </authorList>
    </citation>
    <scope>NUCLEOTIDE SEQUENCE</scope>
    <source>
        <strain evidence="11">CGMCC 1.15152</strain>
    </source>
</reference>
<dbReference type="GO" id="GO:0005886">
    <property type="term" value="C:plasma membrane"/>
    <property type="evidence" value="ECO:0007669"/>
    <property type="project" value="UniProtKB-SubCell"/>
</dbReference>
<comment type="caution">
    <text evidence="11">The sequence shown here is derived from an EMBL/GenBank/DDBJ whole genome shotgun (WGS) entry which is preliminary data.</text>
</comment>
<feature type="transmembrane region" description="Helical" evidence="8">
    <location>
        <begin position="353"/>
        <end position="380"/>
    </location>
</feature>
<organism evidence="11 12">
    <name type="scientific">Microbacterium faecale</name>
    <dbReference type="NCBI Taxonomy" id="1804630"/>
    <lineage>
        <taxon>Bacteria</taxon>
        <taxon>Bacillati</taxon>
        <taxon>Actinomycetota</taxon>
        <taxon>Actinomycetes</taxon>
        <taxon>Micrococcales</taxon>
        <taxon>Microbacteriaceae</taxon>
        <taxon>Microbacterium</taxon>
    </lineage>
</organism>
<dbReference type="PANTHER" id="PTHR43357">
    <property type="entry name" value="INNER MEMBRANE ABC TRANSPORTER PERMEASE PROTEIN YDCV"/>
    <property type="match status" value="1"/>
</dbReference>
<dbReference type="Proteomes" id="UP000633205">
    <property type="component" value="Unassembled WGS sequence"/>
</dbReference>
<dbReference type="GO" id="GO:0055085">
    <property type="term" value="P:transmembrane transport"/>
    <property type="evidence" value="ECO:0007669"/>
    <property type="project" value="InterPro"/>
</dbReference>
<evidence type="ECO:0000256" key="8">
    <source>
        <dbReference type="RuleBase" id="RU363032"/>
    </source>
</evidence>
<keyword evidence="5 8" id="KW-0812">Transmembrane</keyword>
<evidence type="ECO:0000256" key="6">
    <source>
        <dbReference type="ARBA" id="ARBA00022989"/>
    </source>
</evidence>
<feature type="transmembrane region" description="Helical" evidence="8">
    <location>
        <begin position="12"/>
        <end position="37"/>
    </location>
</feature>
<accession>A0A917DC51</accession>
<feature type="transmembrane region" description="Helical" evidence="8">
    <location>
        <begin position="149"/>
        <end position="173"/>
    </location>
</feature>